<evidence type="ECO:0000256" key="1">
    <source>
        <dbReference type="SAM" id="MobiDB-lite"/>
    </source>
</evidence>
<dbReference type="InterPro" id="IPR037177">
    <property type="entry name" value="DLC_sf"/>
</dbReference>
<feature type="region of interest" description="Disordered" evidence="1">
    <location>
        <begin position="1"/>
        <end position="21"/>
    </location>
</feature>
<reference evidence="2 3" key="1">
    <citation type="submission" date="2016-02" db="EMBL/GenBank/DDBJ databases">
        <title>Genome analysis of coral dinoflagellate symbionts highlights evolutionary adaptations to a symbiotic lifestyle.</title>
        <authorList>
            <person name="Aranda M."/>
            <person name="Li Y."/>
            <person name="Liew Y.J."/>
            <person name="Baumgarten S."/>
            <person name="Simakov O."/>
            <person name="Wilson M."/>
            <person name="Piel J."/>
            <person name="Ashoor H."/>
            <person name="Bougouffa S."/>
            <person name="Bajic V.B."/>
            <person name="Ryu T."/>
            <person name="Ravasi T."/>
            <person name="Bayer T."/>
            <person name="Micklem G."/>
            <person name="Kim H."/>
            <person name="Bhak J."/>
            <person name="Lajeunesse T.C."/>
            <person name="Voolstra C.R."/>
        </authorList>
    </citation>
    <scope>NUCLEOTIDE SEQUENCE [LARGE SCALE GENOMIC DNA]</scope>
    <source>
        <strain evidence="2 3">CCMP2467</strain>
    </source>
</reference>
<comment type="caution">
    <text evidence="2">The sequence shown here is derived from an EMBL/GenBank/DDBJ whole genome shotgun (WGS) entry which is preliminary data.</text>
</comment>
<dbReference type="EMBL" id="LSRX01000001">
    <property type="protein sequence ID" value="OLQ15721.1"/>
    <property type="molecule type" value="Genomic_DNA"/>
</dbReference>
<evidence type="ECO:0000313" key="2">
    <source>
        <dbReference type="EMBL" id="OLQ15721.1"/>
    </source>
</evidence>
<dbReference type="Gene3D" id="3.30.740.10">
    <property type="entry name" value="Protein Inhibitor Of Neuronal Nitric Oxide Synthase"/>
    <property type="match status" value="1"/>
</dbReference>
<gene>
    <name evidence="2" type="ORF">AK812_SmicGene124</name>
</gene>
<dbReference type="GO" id="GO:0030286">
    <property type="term" value="C:dynein complex"/>
    <property type="evidence" value="ECO:0007669"/>
    <property type="project" value="InterPro"/>
</dbReference>
<accession>A0A1Q9F7S2</accession>
<name>A0A1Q9F7S2_SYMMI</name>
<keyword evidence="3" id="KW-1185">Reference proteome</keyword>
<dbReference type="Proteomes" id="UP000186817">
    <property type="component" value="Unassembled WGS sequence"/>
</dbReference>
<sequence length="111" mass="12420">MPRAGQSSASKMKAGSSANDVPPSAYVTFHKGMELQELQQVALFINDRCASKDLYKTHGRVAQCLRRWIDDALQGKYFVFVGEDNMGASFDSEHAAVFKYGSVKILIFRPW</sequence>
<organism evidence="2 3">
    <name type="scientific">Symbiodinium microadriaticum</name>
    <name type="common">Dinoflagellate</name>
    <name type="synonym">Zooxanthella microadriatica</name>
    <dbReference type="NCBI Taxonomy" id="2951"/>
    <lineage>
        <taxon>Eukaryota</taxon>
        <taxon>Sar</taxon>
        <taxon>Alveolata</taxon>
        <taxon>Dinophyceae</taxon>
        <taxon>Suessiales</taxon>
        <taxon>Symbiodiniaceae</taxon>
        <taxon>Symbiodinium</taxon>
    </lineage>
</organism>
<protein>
    <submittedName>
        <fullName evidence="2">Uncharacterized protein</fullName>
    </submittedName>
</protein>
<feature type="compositionally biased region" description="Low complexity" evidence="1">
    <location>
        <begin position="1"/>
        <end position="18"/>
    </location>
</feature>
<dbReference type="GO" id="GO:0007017">
    <property type="term" value="P:microtubule-based process"/>
    <property type="evidence" value="ECO:0007669"/>
    <property type="project" value="InterPro"/>
</dbReference>
<dbReference type="SUPFAM" id="SSF54648">
    <property type="entry name" value="DLC"/>
    <property type="match status" value="1"/>
</dbReference>
<dbReference type="AlphaFoldDB" id="A0A1Q9F7S2"/>
<proteinExistence type="predicted"/>
<dbReference type="OrthoDB" id="411624at2759"/>
<evidence type="ECO:0000313" key="3">
    <source>
        <dbReference type="Proteomes" id="UP000186817"/>
    </source>
</evidence>